<gene>
    <name evidence="4" type="ordered locus">AALP_Aa4g183600</name>
</gene>
<dbReference type="PANTHER" id="PTHR42907:SF1">
    <property type="entry name" value="FMN-LINKED OXIDOREDUCTASES SUPERFAMILY PROTEIN"/>
    <property type="match status" value="1"/>
</dbReference>
<evidence type="ECO:0000256" key="2">
    <source>
        <dbReference type="ARBA" id="ARBA00022857"/>
    </source>
</evidence>
<dbReference type="AlphaFoldDB" id="A0A087H426"/>
<dbReference type="GO" id="GO:0000049">
    <property type="term" value="F:tRNA binding"/>
    <property type="evidence" value="ECO:0007669"/>
    <property type="project" value="UniProtKB-KW"/>
</dbReference>
<dbReference type="eggNOG" id="KOG2335">
    <property type="taxonomic scope" value="Eukaryota"/>
</dbReference>
<keyword evidence="2" id="KW-0521">NADP</keyword>
<organism evidence="4 5">
    <name type="scientific">Arabis alpina</name>
    <name type="common">Alpine rock-cress</name>
    <dbReference type="NCBI Taxonomy" id="50452"/>
    <lineage>
        <taxon>Eukaryota</taxon>
        <taxon>Viridiplantae</taxon>
        <taxon>Streptophyta</taxon>
        <taxon>Embryophyta</taxon>
        <taxon>Tracheophyta</taxon>
        <taxon>Spermatophyta</taxon>
        <taxon>Magnoliopsida</taxon>
        <taxon>eudicotyledons</taxon>
        <taxon>Gunneridae</taxon>
        <taxon>Pentapetalae</taxon>
        <taxon>rosids</taxon>
        <taxon>malvids</taxon>
        <taxon>Brassicales</taxon>
        <taxon>Brassicaceae</taxon>
        <taxon>Arabideae</taxon>
        <taxon>Arabis</taxon>
    </lineage>
</organism>
<dbReference type="EMBL" id="CM002872">
    <property type="protein sequence ID" value="KFK36878.1"/>
    <property type="molecule type" value="Genomic_DNA"/>
</dbReference>
<keyword evidence="3" id="KW-0694">RNA-binding</keyword>
<dbReference type="InterPro" id="IPR004653">
    <property type="entry name" value="DusA"/>
</dbReference>
<dbReference type="GO" id="GO:0017150">
    <property type="term" value="F:tRNA dihydrouridine synthase activity"/>
    <property type="evidence" value="ECO:0007669"/>
    <property type="project" value="InterPro"/>
</dbReference>
<keyword evidence="1" id="KW-0820">tRNA-binding</keyword>
<dbReference type="Proteomes" id="UP000029120">
    <property type="component" value="Chromosome 4"/>
</dbReference>
<dbReference type="PANTHER" id="PTHR42907">
    <property type="entry name" value="FMN-LINKED OXIDOREDUCTASES SUPERFAMILY PROTEIN"/>
    <property type="match status" value="1"/>
</dbReference>
<dbReference type="OrthoDB" id="10262250at2759"/>
<evidence type="ECO:0000313" key="4">
    <source>
        <dbReference type="EMBL" id="KFK36878.1"/>
    </source>
</evidence>
<name>A0A087H426_ARAAL</name>
<proteinExistence type="predicted"/>
<evidence type="ECO:0000313" key="5">
    <source>
        <dbReference type="Proteomes" id="UP000029120"/>
    </source>
</evidence>
<reference evidence="5" key="1">
    <citation type="journal article" date="2015" name="Nat. Plants">
        <title>Genome expansion of Arabis alpina linked with retrotransposition and reduced symmetric DNA methylation.</title>
        <authorList>
            <person name="Willing E.M."/>
            <person name="Rawat V."/>
            <person name="Mandakova T."/>
            <person name="Maumus F."/>
            <person name="James G.V."/>
            <person name="Nordstroem K.J."/>
            <person name="Becker C."/>
            <person name="Warthmann N."/>
            <person name="Chica C."/>
            <person name="Szarzynska B."/>
            <person name="Zytnicki M."/>
            <person name="Albani M.C."/>
            <person name="Kiefer C."/>
            <person name="Bergonzi S."/>
            <person name="Castaings L."/>
            <person name="Mateos J.L."/>
            <person name="Berns M.C."/>
            <person name="Bujdoso N."/>
            <person name="Piofczyk T."/>
            <person name="de Lorenzo L."/>
            <person name="Barrero-Sicilia C."/>
            <person name="Mateos I."/>
            <person name="Piednoel M."/>
            <person name="Hagmann J."/>
            <person name="Chen-Min-Tao R."/>
            <person name="Iglesias-Fernandez R."/>
            <person name="Schuster S.C."/>
            <person name="Alonso-Blanco C."/>
            <person name="Roudier F."/>
            <person name="Carbonero P."/>
            <person name="Paz-Ares J."/>
            <person name="Davis S.J."/>
            <person name="Pecinka A."/>
            <person name="Quesneville H."/>
            <person name="Colot V."/>
            <person name="Lysak M.A."/>
            <person name="Weigel D."/>
            <person name="Coupland G."/>
            <person name="Schneeberger K."/>
        </authorList>
    </citation>
    <scope>NUCLEOTIDE SEQUENCE [LARGE SCALE GENOMIC DNA]</scope>
    <source>
        <strain evidence="5">cv. Pajares</strain>
    </source>
</reference>
<sequence length="91" mass="10151">MEALLLYLRPSDTAVYGVPSSGLTRRKVLEKYQEYGDSVIGTQGKGRRNVRDIMKSLLNVFHSEMEIACGSDEQTLLSGSARLLGRCWKKA</sequence>
<evidence type="ECO:0000256" key="3">
    <source>
        <dbReference type="ARBA" id="ARBA00022884"/>
    </source>
</evidence>
<evidence type="ECO:0000256" key="1">
    <source>
        <dbReference type="ARBA" id="ARBA00022555"/>
    </source>
</evidence>
<keyword evidence="5" id="KW-1185">Reference proteome</keyword>
<protein>
    <submittedName>
        <fullName evidence="4">Uncharacterized protein</fullName>
    </submittedName>
</protein>
<accession>A0A087H426</accession>
<dbReference type="Gramene" id="KFK36878">
    <property type="protein sequence ID" value="KFK36878"/>
    <property type="gene ID" value="AALP_AA4G183600"/>
</dbReference>